<name>A0A9R1X538_LACSA</name>
<sequence length="241" mass="28052">MGNLVGISGLAGFVNVYGPQPEGEKVKVWEELSTIKRSRSATWIFMGDFNVVRCPEERINSEFCHRSANAFNNFIQDCELTNLKMGGQRFTYFRKVGAKLSKLDHFLVCSSYLHVYPLASCYAMNRDLSNHSPIILKPRYDDVGTTRKQPFTKLIARRKRLRRRANACQGRPCHKERRRAFTTLVYDAQLRRAFTTRNVYQGRPCHKGRRHAFVCRNLTTRVLMTRNAYQEIPCQERPCHK</sequence>
<dbReference type="PANTHER" id="PTHR33710">
    <property type="entry name" value="BNAC02G09200D PROTEIN"/>
    <property type="match status" value="1"/>
</dbReference>
<protein>
    <recommendedName>
        <fullName evidence="3">Endonuclease/exonuclease/phosphatase domain-containing protein</fullName>
    </recommendedName>
</protein>
<reference evidence="1 2" key="1">
    <citation type="journal article" date="2017" name="Nat. Commun.">
        <title>Genome assembly with in vitro proximity ligation data and whole-genome triplication in lettuce.</title>
        <authorList>
            <person name="Reyes-Chin-Wo S."/>
            <person name="Wang Z."/>
            <person name="Yang X."/>
            <person name="Kozik A."/>
            <person name="Arikit S."/>
            <person name="Song C."/>
            <person name="Xia L."/>
            <person name="Froenicke L."/>
            <person name="Lavelle D.O."/>
            <person name="Truco M.J."/>
            <person name="Xia R."/>
            <person name="Zhu S."/>
            <person name="Xu C."/>
            <person name="Xu H."/>
            <person name="Xu X."/>
            <person name="Cox K."/>
            <person name="Korf I."/>
            <person name="Meyers B.C."/>
            <person name="Michelmore R.W."/>
        </authorList>
    </citation>
    <scope>NUCLEOTIDE SEQUENCE [LARGE SCALE GENOMIC DNA]</scope>
    <source>
        <strain evidence="2">cv. Salinas</strain>
        <tissue evidence="1">Seedlings</tissue>
    </source>
</reference>
<proteinExistence type="predicted"/>
<dbReference type="Gene3D" id="3.60.10.10">
    <property type="entry name" value="Endonuclease/exonuclease/phosphatase"/>
    <property type="match status" value="1"/>
</dbReference>
<evidence type="ECO:0000313" key="1">
    <source>
        <dbReference type="EMBL" id="KAJ0199611.1"/>
    </source>
</evidence>
<dbReference type="EMBL" id="NBSK02000006">
    <property type="protein sequence ID" value="KAJ0199611.1"/>
    <property type="molecule type" value="Genomic_DNA"/>
</dbReference>
<dbReference type="AlphaFoldDB" id="A0A9R1X538"/>
<dbReference type="Proteomes" id="UP000235145">
    <property type="component" value="Unassembled WGS sequence"/>
</dbReference>
<comment type="caution">
    <text evidence="1">The sequence shown here is derived from an EMBL/GenBank/DDBJ whole genome shotgun (WGS) entry which is preliminary data.</text>
</comment>
<accession>A0A9R1X538</accession>
<dbReference type="InterPro" id="IPR036691">
    <property type="entry name" value="Endo/exonu/phosph_ase_sf"/>
</dbReference>
<gene>
    <name evidence="1" type="ORF">LSAT_V11C600310020</name>
</gene>
<dbReference type="PANTHER" id="PTHR33710:SF64">
    <property type="entry name" value="ENDONUCLEASE_EXONUCLEASE_PHOSPHATASE DOMAIN-CONTAINING PROTEIN"/>
    <property type="match status" value="1"/>
</dbReference>
<evidence type="ECO:0008006" key="3">
    <source>
        <dbReference type="Google" id="ProtNLM"/>
    </source>
</evidence>
<evidence type="ECO:0000313" key="2">
    <source>
        <dbReference type="Proteomes" id="UP000235145"/>
    </source>
</evidence>
<keyword evidence="2" id="KW-1185">Reference proteome</keyword>
<dbReference type="SUPFAM" id="SSF56219">
    <property type="entry name" value="DNase I-like"/>
    <property type="match status" value="1"/>
</dbReference>
<organism evidence="1 2">
    <name type="scientific">Lactuca sativa</name>
    <name type="common">Garden lettuce</name>
    <dbReference type="NCBI Taxonomy" id="4236"/>
    <lineage>
        <taxon>Eukaryota</taxon>
        <taxon>Viridiplantae</taxon>
        <taxon>Streptophyta</taxon>
        <taxon>Embryophyta</taxon>
        <taxon>Tracheophyta</taxon>
        <taxon>Spermatophyta</taxon>
        <taxon>Magnoliopsida</taxon>
        <taxon>eudicotyledons</taxon>
        <taxon>Gunneridae</taxon>
        <taxon>Pentapetalae</taxon>
        <taxon>asterids</taxon>
        <taxon>campanulids</taxon>
        <taxon>Asterales</taxon>
        <taxon>Asteraceae</taxon>
        <taxon>Cichorioideae</taxon>
        <taxon>Cichorieae</taxon>
        <taxon>Lactucinae</taxon>
        <taxon>Lactuca</taxon>
    </lineage>
</organism>